<sequence>MAESSNQQLPWLAQYSSNNTSLPPLDADTASRIRCYISFHTQKSGIWSREVEQLLKVPATNRDSSLLRVLDLEDVYKPKLPKQFGYLLPNLRYLGLKWTILDSLPESVSKLSILETIDGPFDKYNKKECFLGSLQTLWGLSIGAKGTSLTVLGKLKGLKKLGLTCYAPVIPEVIKTISTMTKLKTLRLRSRCLFGQPSYQNLSDDMKGMQSISKMDEEGLSCLPKSLPVLTLSLSEMDLVTMDYLRVLSDLVTLRLFGNSYIGKYMVFGKGTFPCLRVLKLLEARKLGGGLHPRRDDAHAARVGHERLHEGKENHGR</sequence>
<evidence type="ECO:0000313" key="1">
    <source>
        <dbReference type="EMBL" id="KAI4312808.1"/>
    </source>
</evidence>
<gene>
    <name evidence="1" type="ORF">MLD38_037599</name>
</gene>
<organism evidence="1 2">
    <name type="scientific">Melastoma candidum</name>
    <dbReference type="NCBI Taxonomy" id="119954"/>
    <lineage>
        <taxon>Eukaryota</taxon>
        <taxon>Viridiplantae</taxon>
        <taxon>Streptophyta</taxon>
        <taxon>Embryophyta</taxon>
        <taxon>Tracheophyta</taxon>
        <taxon>Spermatophyta</taxon>
        <taxon>Magnoliopsida</taxon>
        <taxon>eudicotyledons</taxon>
        <taxon>Gunneridae</taxon>
        <taxon>Pentapetalae</taxon>
        <taxon>rosids</taxon>
        <taxon>malvids</taxon>
        <taxon>Myrtales</taxon>
        <taxon>Melastomataceae</taxon>
        <taxon>Melastomatoideae</taxon>
        <taxon>Melastomateae</taxon>
        <taxon>Melastoma</taxon>
    </lineage>
</organism>
<reference evidence="2" key="1">
    <citation type="journal article" date="2023" name="Front. Plant Sci.">
        <title>Chromosomal-level genome assembly of Melastoma candidum provides insights into trichome evolution.</title>
        <authorList>
            <person name="Zhong Y."/>
            <person name="Wu W."/>
            <person name="Sun C."/>
            <person name="Zou P."/>
            <person name="Liu Y."/>
            <person name="Dai S."/>
            <person name="Zhou R."/>
        </authorList>
    </citation>
    <scope>NUCLEOTIDE SEQUENCE [LARGE SCALE GENOMIC DNA]</scope>
</reference>
<evidence type="ECO:0000313" key="2">
    <source>
        <dbReference type="Proteomes" id="UP001057402"/>
    </source>
</evidence>
<dbReference type="EMBL" id="CM042890">
    <property type="protein sequence ID" value="KAI4312808.1"/>
    <property type="molecule type" value="Genomic_DNA"/>
</dbReference>
<accession>A0ACB9LNJ4</accession>
<comment type="caution">
    <text evidence="1">The sequence shown here is derived from an EMBL/GenBank/DDBJ whole genome shotgun (WGS) entry which is preliminary data.</text>
</comment>
<dbReference type="Proteomes" id="UP001057402">
    <property type="component" value="Chromosome 11"/>
</dbReference>
<name>A0ACB9LNJ4_9MYRT</name>
<keyword evidence="2" id="KW-1185">Reference proteome</keyword>
<proteinExistence type="predicted"/>
<protein>
    <submittedName>
        <fullName evidence="1">Uncharacterized protein</fullName>
    </submittedName>
</protein>